<organism evidence="1 2">
    <name type="scientific">Actinidia rufa</name>
    <dbReference type="NCBI Taxonomy" id="165716"/>
    <lineage>
        <taxon>Eukaryota</taxon>
        <taxon>Viridiplantae</taxon>
        <taxon>Streptophyta</taxon>
        <taxon>Embryophyta</taxon>
        <taxon>Tracheophyta</taxon>
        <taxon>Spermatophyta</taxon>
        <taxon>Magnoliopsida</taxon>
        <taxon>eudicotyledons</taxon>
        <taxon>Gunneridae</taxon>
        <taxon>Pentapetalae</taxon>
        <taxon>asterids</taxon>
        <taxon>Ericales</taxon>
        <taxon>Actinidiaceae</taxon>
        <taxon>Actinidia</taxon>
    </lineage>
</organism>
<name>A0A7J0F1U2_9ERIC</name>
<protein>
    <submittedName>
        <fullName evidence="1">Uncharacterized protein</fullName>
    </submittedName>
</protein>
<keyword evidence="2" id="KW-1185">Reference proteome</keyword>
<sequence length="72" mass="8028">MRKRNKNWVQNQNHMGWGNLFESREHKGWTAQVALDNTLVAGAVAARAGQKLLVQGLLEEEAAGWLEEEAAV</sequence>
<reference evidence="1 2" key="1">
    <citation type="submission" date="2019-07" db="EMBL/GenBank/DDBJ databases">
        <title>De Novo Assembly of kiwifruit Actinidia rufa.</title>
        <authorList>
            <person name="Sugita-Konishi S."/>
            <person name="Sato K."/>
            <person name="Mori E."/>
            <person name="Abe Y."/>
            <person name="Kisaki G."/>
            <person name="Hamano K."/>
            <person name="Suezawa K."/>
            <person name="Otani M."/>
            <person name="Fukuda T."/>
            <person name="Manabe T."/>
            <person name="Gomi K."/>
            <person name="Tabuchi M."/>
            <person name="Akimitsu K."/>
            <person name="Kataoka I."/>
        </authorList>
    </citation>
    <scope>NUCLEOTIDE SEQUENCE [LARGE SCALE GENOMIC DNA]</scope>
    <source>
        <strain evidence="2">cv. Fuchu</strain>
    </source>
</reference>
<gene>
    <name evidence="1" type="ORF">Acr_08g0010570</name>
</gene>
<accession>A0A7J0F1U2</accession>
<comment type="caution">
    <text evidence="1">The sequence shown here is derived from an EMBL/GenBank/DDBJ whole genome shotgun (WGS) entry which is preliminary data.</text>
</comment>
<dbReference type="Proteomes" id="UP000585474">
    <property type="component" value="Unassembled WGS sequence"/>
</dbReference>
<dbReference type="AlphaFoldDB" id="A0A7J0F1U2"/>
<proteinExistence type="predicted"/>
<evidence type="ECO:0000313" key="1">
    <source>
        <dbReference type="EMBL" id="GFY92661.1"/>
    </source>
</evidence>
<evidence type="ECO:0000313" key="2">
    <source>
        <dbReference type="Proteomes" id="UP000585474"/>
    </source>
</evidence>
<dbReference type="EMBL" id="BJWL01000008">
    <property type="protein sequence ID" value="GFY92661.1"/>
    <property type="molecule type" value="Genomic_DNA"/>
</dbReference>